<dbReference type="InterPro" id="IPR023214">
    <property type="entry name" value="HAD_sf"/>
</dbReference>
<dbReference type="Gene3D" id="3.40.50.1000">
    <property type="entry name" value="HAD superfamily/HAD-like"/>
    <property type="match status" value="1"/>
</dbReference>
<gene>
    <name evidence="1" type="ORF">SAMN05444271_11045</name>
</gene>
<reference evidence="1 2" key="1">
    <citation type="submission" date="2016-10" db="EMBL/GenBank/DDBJ databases">
        <authorList>
            <person name="de Groot N.N."/>
        </authorList>
    </citation>
    <scope>NUCLEOTIDE SEQUENCE [LARGE SCALE GENOMIC DNA]</scope>
    <source>
        <strain evidence="1 2">DSM 22187</strain>
    </source>
</reference>
<evidence type="ECO:0000313" key="1">
    <source>
        <dbReference type="EMBL" id="SEI87570.1"/>
    </source>
</evidence>
<dbReference type="RefSeq" id="WP_089672386.1">
    <property type="nucleotide sequence ID" value="NZ_CP024845.1"/>
</dbReference>
<dbReference type="Pfam" id="PF00702">
    <property type="entry name" value="Hydrolase"/>
    <property type="match status" value="1"/>
</dbReference>
<dbReference type="OrthoDB" id="238326at2157"/>
<protein>
    <submittedName>
        <fullName evidence="1">FMN phosphatase YigB, HAD superfamily</fullName>
    </submittedName>
</protein>
<sequence>MSSTVAICFDLFGTLVDADQPEEPALAVADALEQRGVAVPDDWADAYTEPHIDAPEGAEVPLPAHVSAALASRGVKPTDNAARRAVVDAFDPSVATRPGAVDAVEAAHAYGPVGLLSNCSVPELVGRTLIRSDLSRDAFDQIVSSVACGWRKPDRRAFETIGRQLSVPVDRLIYVGDTPATDGGIEAVGGTFIDVSETPLSQLPERFSEVSTA</sequence>
<dbReference type="InterPro" id="IPR036412">
    <property type="entry name" value="HAD-like_sf"/>
</dbReference>
<name>A0A1H6UHE6_9EURY</name>
<dbReference type="GeneID" id="35003115"/>
<accession>A0A1H6UHE6</accession>
<dbReference type="AlphaFoldDB" id="A0A1H6UHE6"/>
<dbReference type="Proteomes" id="UP000198888">
    <property type="component" value="Unassembled WGS sequence"/>
</dbReference>
<dbReference type="SUPFAM" id="SSF56784">
    <property type="entry name" value="HAD-like"/>
    <property type="match status" value="1"/>
</dbReference>
<organism evidence="1 2">
    <name type="scientific">Halohasta litchfieldiae</name>
    <dbReference type="NCBI Taxonomy" id="1073996"/>
    <lineage>
        <taxon>Archaea</taxon>
        <taxon>Methanobacteriati</taxon>
        <taxon>Methanobacteriota</taxon>
        <taxon>Stenosarchaea group</taxon>
        <taxon>Halobacteria</taxon>
        <taxon>Halobacteriales</taxon>
        <taxon>Haloferacaceae</taxon>
        <taxon>Halohasta</taxon>
    </lineage>
</organism>
<dbReference type="EMBL" id="FNYR01000010">
    <property type="protein sequence ID" value="SEI87570.1"/>
    <property type="molecule type" value="Genomic_DNA"/>
</dbReference>
<proteinExistence type="predicted"/>
<accession>A0A2H4Q3Z4</accession>
<keyword evidence="2" id="KW-1185">Reference proteome</keyword>
<dbReference type="KEGG" id="hae:halTADL_2336"/>
<evidence type="ECO:0000313" key="2">
    <source>
        <dbReference type="Proteomes" id="UP000198888"/>
    </source>
</evidence>
<dbReference type="STRING" id="1073996.SAMN05444271_11045"/>